<accession>A0A7G9YT07</accession>
<keyword evidence="4" id="KW-0520">NAD</keyword>
<evidence type="ECO:0000256" key="2">
    <source>
        <dbReference type="ARBA" id="ARBA00012400"/>
    </source>
</evidence>
<dbReference type="AlphaFoldDB" id="A0A7G9YT07"/>
<dbReference type="GO" id="GO:0043115">
    <property type="term" value="F:precorrin-2 dehydrogenase activity"/>
    <property type="evidence" value="ECO:0007669"/>
    <property type="project" value="UniProtKB-EC"/>
</dbReference>
<protein>
    <recommendedName>
        <fullName evidence="2">precorrin-2 dehydrogenase</fullName>
        <ecNumber evidence="2">1.3.1.76</ecNumber>
    </recommendedName>
</protein>
<keyword evidence="5" id="KW-0627">Porphyrin biosynthesis</keyword>
<evidence type="ECO:0000313" key="7">
    <source>
        <dbReference type="EMBL" id="QNO51141.1"/>
    </source>
</evidence>
<dbReference type="PANTHER" id="PTHR35330">
    <property type="entry name" value="SIROHEME BIOSYNTHESIS PROTEIN MET8"/>
    <property type="match status" value="1"/>
</dbReference>
<dbReference type="Gene3D" id="3.30.160.110">
    <property type="entry name" value="Siroheme synthase, domain 2"/>
    <property type="match status" value="1"/>
</dbReference>
<dbReference type="UniPathway" id="UPA00262">
    <property type="reaction ID" value="UER00222"/>
</dbReference>
<dbReference type="SUPFAM" id="SSF51735">
    <property type="entry name" value="NAD(P)-binding Rossmann-fold domains"/>
    <property type="match status" value="1"/>
</dbReference>
<sequence length="220" mass="25412">MLPLYVDLSGKRIVVFGGGTIAERKLRQILETNVESGEMNVEVYSRDFTHWIEETREKGEIQCFRCDLWTQNLEDLVKGAFLILVCTDDETLNTRILKAAAKFDVLVNYRDEGDAFMSSVVNKGGFLISVSTRGKGPAMARYMKGQIMSLIEDKEEKMLQIQTRLRRYLKEERDLEESKRRDILNQILNDTECWAALDAPVEVAEKRILKIVEDKFKTHK</sequence>
<organism evidence="7">
    <name type="scientific">Candidatus Methanophagaceae archaeon ANME-1 ERB6</name>
    <dbReference type="NCBI Taxonomy" id="2759912"/>
    <lineage>
        <taxon>Archaea</taxon>
        <taxon>Methanobacteriati</taxon>
        <taxon>Methanobacteriota</taxon>
        <taxon>Stenosarchaea group</taxon>
        <taxon>Methanomicrobia</taxon>
        <taxon>Candidatus Methanophagales</taxon>
        <taxon>Candidatus Methanophagaceae</taxon>
    </lineage>
</organism>
<evidence type="ECO:0000256" key="1">
    <source>
        <dbReference type="ARBA" id="ARBA00005010"/>
    </source>
</evidence>
<dbReference type="Pfam" id="PF13241">
    <property type="entry name" value="NAD_binding_7"/>
    <property type="match status" value="1"/>
</dbReference>
<evidence type="ECO:0000256" key="4">
    <source>
        <dbReference type="ARBA" id="ARBA00023027"/>
    </source>
</evidence>
<comment type="catalytic activity">
    <reaction evidence="6">
        <text>precorrin-2 + NAD(+) = sirohydrochlorin + NADH + 2 H(+)</text>
        <dbReference type="Rhea" id="RHEA:15613"/>
        <dbReference type="ChEBI" id="CHEBI:15378"/>
        <dbReference type="ChEBI" id="CHEBI:57540"/>
        <dbReference type="ChEBI" id="CHEBI:57945"/>
        <dbReference type="ChEBI" id="CHEBI:58351"/>
        <dbReference type="ChEBI" id="CHEBI:58827"/>
        <dbReference type="EC" id="1.3.1.76"/>
    </reaction>
</comment>
<name>A0A7G9YT07_9EURY</name>
<dbReference type="Gene3D" id="3.40.50.720">
    <property type="entry name" value="NAD(P)-binding Rossmann-like Domain"/>
    <property type="match status" value="1"/>
</dbReference>
<dbReference type="SUPFAM" id="SSF75615">
    <property type="entry name" value="Siroheme synthase middle domains-like"/>
    <property type="match status" value="1"/>
</dbReference>
<dbReference type="NCBIfam" id="TIGR01470">
    <property type="entry name" value="cysG_Nterm"/>
    <property type="match status" value="1"/>
</dbReference>
<dbReference type="InterPro" id="IPR036291">
    <property type="entry name" value="NAD(P)-bd_dom_sf"/>
</dbReference>
<evidence type="ECO:0000256" key="5">
    <source>
        <dbReference type="ARBA" id="ARBA00023244"/>
    </source>
</evidence>
<gene>
    <name evidence="7" type="ORF">OLNPMGDC_00032</name>
</gene>
<dbReference type="InterPro" id="IPR006367">
    <property type="entry name" value="Sirohaem_synthase_N"/>
</dbReference>
<dbReference type="PANTHER" id="PTHR35330:SF1">
    <property type="entry name" value="SIROHEME BIOSYNTHESIS PROTEIN MET8"/>
    <property type="match status" value="1"/>
</dbReference>
<dbReference type="GO" id="GO:0019354">
    <property type="term" value="P:siroheme biosynthetic process"/>
    <property type="evidence" value="ECO:0007669"/>
    <property type="project" value="UniProtKB-UniPathway"/>
</dbReference>
<evidence type="ECO:0000256" key="6">
    <source>
        <dbReference type="ARBA" id="ARBA00047561"/>
    </source>
</evidence>
<keyword evidence="3 7" id="KW-0560">Oxidoreductase</keyword>
<dbReference type="EC" id="1.3.1.76" evidence="2"/>
<dbReference type="InterPro" id="IPR028161">
    <property type="entry name" value="Met8-like"/>
</dbReference>
<reference evidence="7" key="1">
    <citation type="submission" date="2020-06" db="EMBL/GenBank/DDBJ databases">
        <title>Unique genomic features of the anaerobic methanotrophic archaea.</title>
        <authorList>
            <person name="Chadwick G.L."/>
            <person name="Skennerton C.T."/>
            <person name="Laso-Perez R."/>
            <person name="Leu A.O."/>
            <person name="Speth D.R."/>
            <person name="Yu H."/>
            <person name="Morgan-Lang C."/>
            <person name="Hatzenpichler R."/>
            <person name="Goudeau D."/>
            <person name="Malmstrom R."/>
            <person name="Brazelton W.J."/>
            <person name="Woyke T."/>
            <person name="Hallam S.J."/>
            <person name="Tyson G.W."/>
            <person name="Wegener G."/>
            <person name="Boetius A."/>
            <person name="Orphan V."/>
        </authorList>
    </citation>
    <scope>NUCLEOTIDE SEQUENCE</scope>
</reference>
<evidence type="ECO:0000256" key="3">
    <source>
        <dbReference type="ARBA" id="ARBA00023002"/>
    </source>
</evidence>
<dbReference type="GO" id="GO:0004325">
    <property type="term" value="F:ferrochelatase activity"/>
    <property type="evidence" value="ECO:0007669"/>
    <property type="project" value="InterPro"/>
</dbReference>
<dbReference type="EMBL" id="MT631461">
    <property type="protein sequence ID" value="QNO51141.1"/>
    <property type="molecule type" value="Genomic_DNA"/>
</dbReference>
<comment type="pathway">
    <text evidence="1">Porphyrin-containing compound metabolism; siroheme biosynthesis; sirohydrochlorin from precorrin-2: step 1/1.</text>
</comment>
<proteinExistence type="predicted"/>